<feature type="compositionally biased region" description="Polar residues" evidence="2">
    <location>
        <begin position="76"/>
        <end position="95"/>
    </location>
</feature>
<comment type="caution">
    <text evidence="3">The sequence shown here is derived from an EMBL/GenBank/DDBJ whole genome shotgun (WGS) entry which is preliminary data.</text>
</comment>
<dbReference type="InterPro" id="IPR008406">
    <property type="entry name" value="DRM/ARP"/>
</dbReference>
<dbReference type="Pfam" id="PF05564">
    <property type="entry name" value="Auxin_repressed"/>
    <property type="match status" value="1"/>
</dbReference>
<sequence>MGLLHNLWDETVAGPAPESGLEEVPEHRSAAAAGRWAEAAAAVLPRGAGLVSRRITFVRTGTLGGAVGWDSVPETPATSCSDPGTAPSPGTQQGDFQKFTRRKSSEALQKAEPRSPTAFDWILISALDR</sequence>
<dbReference type="PANTHER" id="PTHR33565:SF1">
    <property type="entry name" value="DORMANCY-ASSOCIATED PROTEIN HOMOLOG 3"/>
    <property type="match status" value="1"/>
</dbReference>
<evidence type="ECO:0000313" key="4">
    <source>
        <dbReference type="Proteomes" id="UP001634007"/>
    </source>
</evidence>
<dbReference type="PANTHER" id="PTHR33565">
    <property type="entry name" value="DORMANCY-ASSOCIATED PROTEIN 1"/>
    <property type="match status" value="1"/>
</dbReference>
<organism evidence="3 4">
    <name type="scientific">Eucalyptus globulus</name>
    <name type="common">Tasmanian blue gum</name>
    <dbReference type="NCBI Taxonomy" id="34317"/>
    <lineage>
        <taxon>Eukaryota</taxon>
        <taxon>Viridiplantae</taxon>
        <taxon>Streptophyta</taxon>
        <taxon>Embryophyta</taxon>
        <taxon>Tracheophyta</taxon>
        <taxon>Spermatophyta</taxon>
        <taxon>Magnoliopsida</taxon>
        <taxon>eudicotyledons</taxon>
        <taxon>Gunneridae</taxon>
        <taxon>Pentapetalae</taxon>
        <taxon>rosids</taxon>
        <taxon>malvids</taxon>
        <taxon>Myrtales</taxon>
        <taxon>Myrtaceae</taxon>
        <taxon>Myrtoideae</taxon>
        <taxon>Eucalypteae</taxon>
        <taxon>Eucalyptus</taxon>
    </lineage>
</organism>
<feature type="compositionally biased region" description="Basic and acidic residues" evidence="2">
    <location>
        <begin position="103"/>
        <end position="113"/>
    </location>
</feature>
<keyword evidence="4" id="KW-1185">Reference proteome</keyword>
<protein>
    <recommendedName>
        <fullName evidence="5">Dormancy-associated protein homolog 3</fullName>
    </recommendedName>
</protein>
<evidence type="ECO:0000256" key="1">
    <source>
        <dbReference type="ARBA" id="ARBA00010502"/>
    </source>
</evidence>
<dbReference type="AlphaFoldDB" id="A0ABD3J6Y0"/>
<dbReference type="Proteomes" id="UP001634007">
    <property type="component" value="Unassembled WGS sequence"/>
</dbReference>
<dbReference type="EMBL" id="JBJKBG010000010">
    <property type="protein sequence ID" value="KAL3720735.1"/>
    <property type="molecule type" value="Genomic_DNA"/>
</dbReference>
<evidence type="ECO:0008006" key="5">
    <source>
        <dbReference type="Google" id="ProtNLM"/>
    </source>
</evidence>
<name>A0ABD3J6Y0_EUCGL</name>
<comment type="similarity">
    <text evidence="1">Belongs to the DRM1/ARP family.</text>
</comment>
<evidence type="ECO:0000256" key="2">
    <source>
        <dbReference type="SAM" id="MobiDB-lite"/>
    </source>
</evidence>
<evidence type="ECO:0000313" key="3">
    <source>
        <dbReference type="EMBL" id="KAL3720735.1"/>
    </source>
</evidence>
<accession>A0ABD3J6Y0</accession>
<gene>
    <name evidence="3" type="ORF">ACJRO7_005532</name>
</gene>
<feature type="region of interest" description="Disordered" evidence="2">
    <location>
        <begin position="65"/>
        <end position="114"/>
    </location>
</feature>
<feature type="region of interest" description="Disordered" evidence="2">
    <location>
        <begin position="1"/>
        <end position="27"/>
    </location>
</feature>
<reference evidence="3 4" key="1">
    <citation type="submission" date="2024-11" db="EMBL/GenBank/DDBJ databases">
        <title>Chromosome-level genome assembly of Eucalyptus globulus Labill. provides insights into its genome evolution.</title>
        <authorList>
            <person name="Li X."/>
        </authorList>
    </citation>
    <scope>NUCLEOTIDE SEQUENCE [LARGE SCALE GENOMIC DNA]</scope>
    <source>
        <strain evidence="3">CL2024</strain>
        <tissue evidence="3">Fresh tender leaves</tissue>
    </source>
</reference>
<proteinExistence type="inferred from homology"/>